<dbReference type="InterPro" id="IPR003660">
    <property type="entry name" value="HAMP_dom"/>
</dbReference>
<feature type="domain" description="Methyl-accepting transducer" evidence="11">
    <location>
        <begin position="292"/>
        <end position="546"/>
    </location>
</feature>
<evidence type="ECO:0000256" key="4">
    <source>
        <dbReference type="ARBA" id="ARBA00022692"/>
    </source>
</evidence>
<keyword evidence="2" id="KW-1003">Cell membrane</keyword>
<sequence>MSRRSGKFKFTIGVKIYALIGLGFLGLLGITFLDSTEMAAGLRQQKQIELRHLTEVALGAIKEEFEAAKRGEVSEAVAQKRAQARVGAMRYAGEEYFFIIDMQNRMLMHPVTEKLVGQDLSGLKDPNGKLIVATLTDAVRRSGSGTVDYSWPKPGSDKPQPKLSHVGGFAPWGWAVITGVYIDDLDAQAWASTQRSLIAAAVVLLITLAVSVLMAGRITNPLKRMTAAMKELAGGKLEVVVPGIGRSDEIGEMAEAVEIFKTNAVEQRRLEAEHAEQEARMAAQRKADMIRLADEFQSAVGEIIHTVSAASTELEASAATLTTTASRSQELATVVAGASEEASSNVQSVASATEEMSSSVNEISRQVQESARIARQAVDQAGATNARVGELANAATRIGDVVELINTIAGQTNLLALNATIEAARAGDAGRGFAVVASEVKALAEQTAKATGEIGQQIAGIQAATQESVSAIHEIGQTIARMSEISSTIASAVEEQGAATQEISRNVQQAAHGTQQVSMNIGDVQRGAVETGSASAEVLSSARTLAQDSDRLRTEVANFLNSVRVA</sequence>
<dbReference type="GO" id="GO:0007165">
    <property type="term" value="P:signal transduction"/>
    <property type="evidence" value="ECO:0007669"/>
    <property type="project" value="UniProtKB-KW"/>
</dbReference>
<evidence type="ECO:0000256" key="2">
    <source>
        <dbReference type="ARBA" id="ARBA00022475"/>
    </source>
</evidence>
<dbReference type="eggNOG" id="COG0840">
    <property type="taxonomic scope" value="Bacteria"/>
</dbReference>
<evidence type="ECO:0000256" key="3">
    <source>
        <dbReference type="ARBA" id="ARBA00022519"/>
    </source>
</evidence>
<evidence type="ECO:0000256" key="1">
    <source>
        <dbReference type="ARBA" id="ARBA00004429"/>
    </source>
</evidence>
<keyword evidence="6 10" id="KW-0472">Membrane</keyword>
<dbReference type="SMART" id="SM00304">
    <property type="entry name" value="HAMP"/>
    <property type="match status" value="1"/>
</dbReference>
<evidence type="ECO:0000256" key="6">
    <source>
        <dbReference type="ARBA" id="ARBA00023136"/>
    </source>
</evidence>
<evidence type="ECO:0000259" key="11">
    <source>
        <dbReference type="PROSITE" id="PS50111"/>
    </source>
</evidence>
<dbReference type="PROSITE" id="PS50192">
    <property type="entry name" value="T_SNARE"/>
    <property type="match status" value="1"/>
</dbReference>
<feature type="transmembrane region" description="Helical" evidence="10">
    <location>
        <begin position="197"/>
        <end position="216"/>
    </location>
</feature>
<dbReference type="PROSITE" id="PS50885">
    <property type="entry name" value="HAMP"/>
    <property type="match status" value="1"/>
</dbReference>
<dbReference type="GO" id="GO:0006935">
    <property type="term" value="P:chemotaxis"/>
    <property type="evidence" value="ECO:0007669"/>
    <property type="project" value="InterPro"/>
</dbReference>
<dbReference type="InterPro" id="IPR000727">
    <property type="entry name" value="T_SNARE_dom"/>
</dbReference>
<evidence type="ECO:0000256" key="5">
    <source>
        <dbReference type="ARBA" id="ARBA00022989"/>
    </source>
</evidence>
<dbReference type="Gene3D" id="1.10.287.950">
    <property type="entry name" value="Methyl-accepting chemotaxis protein"/>
    <property type="match status" value="1"/>
</dbReference>
<dbReference type="KEGG" id="rpe:RPE_2458"/>
<name>Q07NT7_RHOP5</name>
<reference evidence="14" key="1">
    <citation type="submission" date="2006-09" db="EMBL/GenBank/DDBJ databases">
        <title>Complete sequence of Rhodopseudomonas palustris BisA53.</title>
        <authorList>
            <consortium name="US DOE Joint Genome Institute"/>
            <person name="Copeland A."/>
            <person name="Lucas S."/>
            <person name="Lapidus A."/>
            <person name="Barry K."/>
            <person name="Detter J.C."/>
            <person name="Glavina del Rio T."/>
            <person name="Hammon N."/>
            <person name="Israni S."/>
            <person name="Dalin E."/>
            <person name="Tice H."/>
            <person name="Pitluck S."/>
            <person name="Chain P."/>
            <person name="Malfatti S."/>
            <person name="Shin M."/>
            <person name="Vergez L."/>
            <person name="Schmutz J."/>
            <person name="Larimer F."/>
            <person name="Land M."/>
            <person name="Hauser L."/>
            <person name="Pelletier D.A."/>
            <person name="Kyrpides N."/>
            <person name="Kim E."/>
            <person name="Harwood C.S."/>
            <person name="Oda Y."/>
            <person name="Richardson P."/>
        </authorList>
    </citation>
    <scope>NUCLEOTIDE SEQUENCE [LARGE SCALE GENOMIC DNA]</scope>
    <source>
        <strain evidence="14">BisA53</strain>
    </source>
</reference>
<dbReference type="STRING" id="316055.RPE_2458"/>
<dbReference type="HOGENOM" id="CLU_000445_107_21_5"/>
<dbReference type="EMBL" id="CP000463">
    <property type="protein sequence ID" value="ABJ06397.1"/>
    <property type="molecule type" value="Genomic_DNA"/>
</dbReference>
<dbReference type="PRINTS" id="PR00260">
    <property type="entry name" value="CHEMTRNSDUCR"/>
</dbReference>
<dbReference type="InterPro" id="IPR004090">
    <property type="entry name" value="Chemotax_Me-accpt_rcpt"/>
</dbReference>
<dbReference type="PANTHER" id="PTHR32089:SF112">
    <property type="entry name" value="LYSOZYME-LIKE PROTEIN-RELATED"/>
    <property type="match status" value="1"/>
</dbReference>
<dbReference type="PROSITE" id="PS50111">
    <property type="entry name" value="CHEMOTAXIS_TRANSDUC_2"/>
    <property type="match status" value="1"/>
</dbReference>
<dbReference type="PANTHER" id="PTHR32089">
    <property type="entry name" value="METHYL-ACCEPTING CHEMOTAXIS PROTEIN MCPB"/>
    <property type="match status" value="1"/>
</dbReference>
<evidence type="ECO:0000256" key="7">
    <source>
        <dbReference type="ARBA" id="ARBA00023224"/>
    </source>
</evidence>
<dbReference type="Gene3D" id="3.30.450.20">
    <property type="entry name" value="PAS domain"/>
    <property type="match status" value="1"/>
</dbReference>
<keyword evidence="4 10" id="KW-0812">Transmembrane</keyword>
<dbReference type="eggNOG" id="COG4564">
    <property type="taxonomic scope" value="Bacteria"/>
</dbReference>
<evidence type="ECO:0000256" key="8">
    <source>
        <dbReference type="ARBA" id="ARBA00029447"/>
    </source>
</evidence>
<evidence type="ECO:0000259" key="12">
    <source>
        <dbReference type="PROSITE" id="PS50192"/>
    </source>
</evidence>
<accession>Q07NT7</accession>
<comment type="subcellular location">
    <subcellularLocation>
        <location evidence="1">Cell inner membrane</location>
        <topology evidence="1">Multi-pass membrane protein</topology>
    </subcellularLocation>
</comment>
<keyword evidence="3" id="KW-0997">Cell inner membrane</keyword>
<evidence type="ECO:0000259" key="13">
    <source>
        <dbReference type="PROSITE" id="PS50885"/>
    </source>
</evidence>
<evidence type="ECO:0000256" key="9">
    <source>
        <dbReference type="PROSITE-ProRule" id="PRU00284"/>
    </source>
</evidence>
<dbReference type="Gene3D" id="6.10.340.10">
    <property type="match status" value="1"/>
</dbReference>
<dbReference type="SUPFAM" id="SSF58104">
    <property type="entry name" value="Methyl-accepting chemotaxis protein (MCP) signaling domain"/>
    <property type="match status" value="1"/>
</dbReference>
<proteinExistence type="inferred from homology"/>
<evidence type="ECO:0000313" key="14">
    <source>
        <dbReference type="EMBL" id="ABJ06397.1"/>
    </source>
</evidence>
<dbReference type="InterPro" id="IPR004089">
    <property type="entry name" value="MCPsignal_dom"/>
</dbReference>
<dbReference type="AlphaFoldDB" id="Q07NT7"/>
<dbReference type="Pfam" id="PF00672">
    <property type="entry name" value="HAMP"/>
    <property type="match status" value="1"/>
</dbReference>
<gene>
    <name evidence="14" type="ordered locus">RPE_2458</name>
</gene>
<dbReference type="GO" id="GO:0004888">
    <property type="term" value="F:transmembrane signaling receptor activity"/>
    <property type="evidence" value="ECO:0007669"/>
    <property type="project" value="InterPro"/>
</dbReference>
<dbReference type="InterPro" id="IPR033480">
    <property type="entry name" value="sCache_2"/>
</dbReference>
<dbReference type="GO" id="GO:0005886">
    <property type="term" value="C:plasma membrane"/>
    <property type="evidence" value="ECO:0007669"/>
    <property type="project" value="UniProtKB-SubCell"/>
</dbReference>
<feature type="domain" description="T-SNARE coiled-coil homology" evidence="12">
    <location>
        <begin position="462"/>
        <end position="524"/>
    </location>
</feature>
<dbReference type="Pfam" id="PF00015">
    <property type="entry name" value="MCPsignal"/>
    <property type="match status" value="1"/>
</dbReference>
<dbReference type="SMART" id="SM01049">
    <property type="entry name" value="Cache_2"/>
    <property type="match status" value="1"/>
</dbReference>
<organism evidence="14">
    <name type="scientific">Rhodopseudomonas palustris (strain BisA53)</name>
    <dbReference type="NCBI Taxonomy" id="316055"/>
    <lineage>
        <taxon>Bacteria</taxon>
        <taxon>Pseudomonadati</taxon>
        <taxon>Pseudomonadota</taxon>
        <taxon>Alphaproteobacteria</taxon>
        <taxon>Hyphomicrobiales</taxon>
        <taxon>Nitrobacteraceae</taxon>
        <taxon>Rhodopseudomonas</taxon>
    </lineage>
</organism>
<keyword evidence="7 9" id="KW-0807">Transducer</keyword>
<comment type="similarity">
    <text evidence="8">Belongs to the methyl-accepting chemotaxis (MCP) protein family.</text>
</comment>
<dbReference type="Pfam" id="PF17200">
    <property type="entry name" value="sCache_2"/>
    <property type="match status" value="1"/>
</dbReference>
<dbReference type="OrthoDB" id="8482111at2"/>
<evidence type="ECO:0000256" key="10">
    <source>
        <dbReference type="SAM" id="Phobius"/>
    </source>
</evidence>
<keyword evidence="5 10" id="KW-1133">Transmembrane helix</keyword>
<protein>
    <submittedName>
        <fullName evidence="14">Methyl-accepting chemotaxis sensory transducer</fullName>
    </submittedName>
</protein>
<feature type="transmembrane region" description="Helical" evidence="10">
    <location>
        <begin position="12"/>
        <end position="33"/>
    </location>
</feature>
<dbReference type="CDD" id="cd06225">
    <property type="entry name" value="HAMP"/>
    <property type="match status" value="1"/>
</dbReference>
<feature type="domain" description="HAMP" evidence="13">
    <location>
        <begin position="216"/>
        <end position="269"/>
    </location>
</feature>
<dbReference type="SMART" id="SM00283">
    <property type="entry name" value="MA"/>
    <property type="match status" value="1"/>
</dbReference>